<protein>
    <submittedName>
        <fullName evidence="1">Pyruvate dehydrogenase (Acetyl-transferring) E1 component subunit alpha</fullName>
    </submittedName>
</protein>
<name>A0ABX1JPZ2_9MICC</name>
<evidence type="ECO:0000313" key="1">
    <source>
        <dbReference type="EMBL" id="NKX50894.1"/>
    </source>
</evidence>
<dbReference type="Proteomes" id="UP000523795">
    <property type="component" value="Unassembled WGS sequence"/>
</dbReference>
<comment type="caution">
    <text evidence="1">The sequence shown here is derived from an EMBL/GenBank/DDBJ whole genome shotgun (WGS) entry which is preliminary data.</text>
</comment>
<organism evidence="1 2">
    <name type="scientific">Arthrobacter deserti</name>
    <dbReference type="NCBI Taxonomy" id="1742687"/>
    <lineage>
        <taxon>Bacteria</taxon>
        <taxon>Bacillati</taxon>
        <taxon>Actinomycetota</taxon>
        <taxon>Actinomycetes</taxon>
        <taxon>Micrococcales</taxon>
        <taxon>Micrococcaceae</taxon>
        <taxon>Arthrobacter</taxon>
    </lineage>
</organism>
<reference evidence="1 2" key="1">
    <citation type="submission" date="2020-04" db="EMBL/GenBank/DDBJ databases">
        <authorList>
            <person name="Liu S."/>
        </authorList>
    </citation>
    <scope>NUCLEOTIDE SEQUENCE [LARGE SCALE GENOMIC DNA]</scope>
    <source>
        <strain evidence="1 2">CGMCC 1.15091</strain>
    </source>
</reference>
<accession>A0ABX1JPZ2</accession>
<feature type="non-terminal residue" evidence="1">
    <location>
        <position position="1"/>
    </location>
</feature>
<gene>
    <name evidence="1" type="ORF">HER39_10005</name>
</gene>
<sequence>RSYLAGLHLLTGQLDEEFAGDAEQVATRMRDGLNAETRVDPEDLFRFVFTEQTAQLREQAAKLREELSRDAL</sequence>
<dbReference type="EMBL" id="JAAZSR010000141">
    <property type="protein sequence ID" value="NKX50894.1"/>
    <property type="molecule type" value="Genomic_DNA"/>
</dbReference>
<keyword evidence="1" id="KW-0670">Pyruvate</keyword>
<proteinExistence type="predicted"/>
<keyword evidence="2" id="KW-1185">Reference proteome</keyword>
<evidence type="ECO:0000313" key="2">
    <source>
        <dbReference type="Proteomes" id="UP000523795"/>
    </source>
</evidence>